<accession>A0AAJ5UQD5</accession>
<dbReference type="Gene3D" id="3.40.1580.10">
    <property type="entry name" value="SMI1/KNR4-like"/>
    <property type="match status" value="1"/>
</dbReference>
<proteinExistence type="predicted"/>
<dbReference type="Pfam" id="PF09346">
    <property type="entry name" value="SMI1_KNR4"/>
    <property type="match status" value="1"/>
</dbReference>
<dbReference type="SUPFAM" id="SSF160631">
    <property type="entry name" value="SMI1/KNR4-like"/>
    <property type="match status" value="1"/>
</dbReference>
<evidence type="ECO:0000313" key="2">
    <source>
        <dbReference type="EMBL" id="WDV05441.1"/>
    </source>
</evidence>
<dbReference type="RefSeq" id="WP_274793666.1">
    <property type="nucleotide sequence ID" value="NZ_CP113527.1"/>
</dbReference>
<organism evidence="2 3">
    <name type="scientific">Lysinibacillus irui</name>
    <dbReference type="NCBI Taxonomy" id="2998077"/>
    <lineage>
        <taxon>Bacteria</taxon>
        <taxon>Bacillati</taxon>
        <taxon>Bacillota</taxon>
        <taxon>Bacilli</taxon>
        <taxon>Bacillales</taxon>
        <taxon>Bacillaceae</taxon>
        <taxon>Lysinibacillus</taxon>
    </lineage>
</organism>
<dbReference type="EMBL" id="CP113527">
    <property type="protein sequence ID" value="WDV05441.1"/>
    <property type="molecule type" value="Genomic_DNA"/>
</dbReference>
<dbReference type="Proteomes" id="UP001219585">
    <property type="component" value="Chromosome"/>
</dbReference>
<name>A0AAJ5UQD5_9BACI</name>
<feature type="domain" description="Knr4/Smi1-like" evidence="1">
    <location>
        <begin position="10"/>
        <end position="120"/>
    </location>
</feature>
<dbReference type="InterPro" id="IPR018958">
    <property type="entry name" value="Knr4/Smi1-like_dom"/>
</dbReference>
<protein>
    <submittedName>
        <fullName evidence="2">SMI1/KNR4 family protein</fullName>
    </submittedName>
</protein>
<dbReference type="SMART" id="SM00860">
    <property type="entry name" value="SMI1_KNR4"/>
    <property type="match status" value="1"/>
</dbReference>
<dbReference type="KEGG" id="liu:OU989_14095"/>
<reference evidence="2" key="1">
    <citation type="submission" date="2022-11" db="EMBL/GenBank/DDBJ databases">
        <title>Lysinibacillus irui.</title>
        <authorList>
            <person name="Akintayo S.O."/>
        </authorList>
    </citation>
    <scope>NUCLEOTIDE SEQUENCE</scope>
    <source>
        <strain evidence="2">IRB4-01</strain>
    </source>
</reference>
<evidence type="ECO:0000259" key="1">
    <source>
        <dbReference type="SMART" id="SM00860"/>
    </source>
</evidence>
<sequence>MLPIHNANLPATENDILQVEHSISCQLPTVYRRVLQEVNGVSLANGVLIYGTEELIERNETWEVEEYAKGYIAIGDDGGGMVFLMAIQGNNSSVFAVDGGDMNPQHATLVTMDLSKWLQNGCQ</sequence>
<gene>
    <name evidence="2" type="ORF">OU989_14095</name>
</gene>
<evidence type="ECO:0000313" key="3">
    <source>
        <dbReference type="Proteomes" id="UP001219585"/>
    </source>
</evidence>
<dbReference type="InterPro" id="IPR037883">
    <property type="entry name" value="Knr4/Smi1-like_sf"/>
</dbReference>
<dbReference type="AlphaFoldDB" id="A0AAJ5UQD5"/>